<dbReference type="Proteomes" id="UP000646053">
    <property type="component" value="Unassembled WGS sequence"/>
</dbReference>
<dbReference type="AlphaFoldDB" id="A0A8J7Z3K4"/>
<evidence type="ECO:0000259" key="1">
    <source>
        <dbReference type="Pfam" id="PF18480"/>
    </source>
</evidence>
<keyword evidence="3" id="KW-1185">Reference proteome</keyword>
<gene>
    <name evidence="2" type="ORF">GS601_17730</name>
</gene>
<dbReference type="EMBL" id="WVIE01000024">
    <property type="protein sequence ID" value="NDJ19104.1"/>
    <property type="molecule type" value="Genomic_DNA"/>
</dbReference>
<organism evidence="2 3">
    <name type="scientific">Myxacorys almedinensis A</name>
    <dbReference type="NCBI Taxonomy" id="2690445"/>
    <lineage>
        <taxon>Bacteria</taxon>
        <taxon>Bacillati</taxon>
        <taxon>Cyanobacteriota</taxon>
        <taxon>Cyanophyceae</taxon>
        <taxon>Leptolyngbyales</taxon>
        <taxon>Leptolyngbyaceae</taxon>
        <taxon>Myxacorys</taxon>
        <taxon>Myxacorys almedinensis</taxon>
    </lineage>
</organism>
<accession>A0A8J7Z3K4</accession>
<feature type="domain" description="DUF5615" evidence="1">
    <location>
        <begin position="5"/>
        <end position="116"/>
    </location>
</feature>
<dbReference type="RefSeq" id="WP_162424629.1">
    <property type="nucleotide sequence ID" value="NZ_WVIE01000024.1"/>
</dbReference>
<dbReference type="Pfam" id="PF18480">
    <property type="entry name" value="DUF5615"/>
    <property type="match status" value="1"/>
</dbReference>
<protein>
    <recommendedName>
        <fullName evidence="1">DUF5615 domain-containing protein</fullName>
    </recommendedName>
</protein>
<dbReference type="InterPro" id="IPR041049">
    <property type="entry name" value="DUF5615"/>
</dbReference>
<proteinExistence type="predicted"/>
<sequence>MSQIRLYIDEDSEATALVQALHERGIDVLTTLEVKRLRYPDDDQLRWATEQGRVIYTSNVRDFYQLHTIFVSQEEAHAGIIMGLQQRYSIGRQLRGLGKLIEATSAEEMHNQVEFLSRWIED</sequence>
<comment type="caution">
    <text evidence="2">The sequence shown here is derived from an EMBL/GenBank/DDBJ whole genome shotgun (WGS) entry which is preliminary data.</text>
</comment>
<evidence type="ECO:0000313" key="2">
    <source>
        <dbReference type="EMBL" id="NDJ19104.1"/>
    </source>
</evidence>
<name>A0A8J7Z3K4_9CYAN</name>
<reference evidence="2" key="1">
    <citation type="submission" date="2019-12" db="EMBL/GenBank/DDBJ databases">
        <title>High-Quality draft genome sequences of three cyanobacteria isolated from the limestone walls of the Old Cathedral of Coimbra.</title>
        <authorList>
            <person name="Tiago I."/>
            <person name="Soares F."/>
            <person name="Portugal A."/>
        </authorList>
    </citation>
    <scope>NUCLEOTIDE SEQUENCE</scope>
    <source>
        <strain evidence="2">A</strain>
    </source>
</reference>
<evidence type="ECO:0000313" key="3">
    <source>
        <dbReference type="Proteomes" id="UP000646053"/>
    </source>
</evidence>